<feature type="compositionally biased region" description="Acidic residues" evidence="1">
    <location>
        <begin position="598"/>
        <end position="610"/>
    </location>
</feature>
<proteinExistence type="predicted"/>
<protein>
    <submittedName>
        <fullName evidence="2">Uncharacterized protein</fullName>
    </submittedName>
</protein>
<feature type="compositionally biased region" description="Acidic residues" evidence="1">
    <location>
        <begin position="618"/>
        <end position="628"/>
    </location>
</feature>
<comment type="caution">
    <text evidence="2">The sequence shown here is derived from an EMBL/GenBank/DDBJ whole genome shotgun (WGS) entry which is preliminary data.</text>
</comment>
<dbReference type="EMBL" id="AMWN01000006">
    <property type="protein sequence ID" value="EXJ83484.1"/>
    <property type="molecule type" value="Genomic_DNA"/>
</dbReference>
<name>W9YMI9_9EURO</name>
<dbReference type="InterPro" id="IPR018822">
    <property type="entry name" value="UPF0646"/>
</dbReference>
<evidence type="ECO:0000313" key="3">
    <source>
        <dbReference type="Proteomes" id="UP000019484"/>
    </source>
</evidence>
<dbReference type="HOGENOM" id="CLU_375985_0_0_1"/>
<feature type="compositionally biased region" description="Polar residues" evidence="1">
    <location>
        <begin position="720"/>
        <end position="731"/>
    </location>
</feature>
<evidence type="ECO:0000313" key="2">
    <source>
        <dbReference type="EMBL" id="EXJ83484.1"/>
    </source>
</evidence>
<feature type="compositionally biased region" description="Acidic residues" evidence="1">
    <location>
        <begin position="638"/>
        <end position="653"/>
    </location>
</feature>
<feature type="compositionally biased region" description="Acidic residues" evidence="1">
    <location>
        <begin position="739"/>
        <end position="749"/>
    </location>
</feature>
<accession>W9YMI9</accession>
<dbReference type="Pfam" id="PF10336">
    <property type="entry name" value="DUF2420"/>
    <property type="match status" value="1"/>
</dbReference>
<feature type="compositionally biased region" description="Basic and acidic residues" evidence="1">
    <location>
        <begin position="489"/>
        <end position="503"/>
    </location>
</feature>
<dbReference type="OrthoDB" id="5339076at2759"/>
<dbReference type="RefSeq" id="XP_007726170.1">
    <property type="nucleotide sequence ID" value="XM_007727980.1"/>
</dbReference>
<feature type="region of interest" description="Disordered" evidence="1">
    <location>
        <begin position="438"/>
        <end position="659"/>
    </location>
</feature>
<dbReference type="GeneID" id="19161969"/>
<keyword evidence="3" id="KW-1185">Reference proteome</keyword>
<dbReference type="AlphaFoldDB" id="W9YMI9"/>
<dbReference type="STRING" id="1182541.W9YMI9"/>
<feature type="compositionally biased region" description="Acidic residues" evidence="1">
    <location>
        <begin position="149"/>
        <end position="163"/>
    </location>
</feature>
<gene>
    <name evidence="2" type="ORF">A1O1_07107</name>
</gene>
<dbReference type="Proteomes" id="UP000019484">
    <property type="component" value="Unassembled WGS sequence"/>
</dbReference>
<feature type="region of interest" description="Disordered" evidence="1">
    <location>
        <begin position="93"/>
        <end position="112"/>
    </location>
</feature>
<feature type="region of interest" description="Disordered" evidence="1">
    <location>
        <begin position="120"/>
        <end position="294"/>
    </location>
</feature>
<feature type="compositionally biased region" description="Low complexity" evidence="1">
    <location>
        <begin position="453"/>
        <end position="465"/>
    </location>
</feature>
<feature type="compositionally biased region" description="Basic and acidic residues" evidence="1">
    <location>
        <begin position="222"/>
        <end position="231"/>
    </location>
</feature>
<reference evidence="2 3" key="1">
    <citation type="submission" date="2013-03" db="EMBL/GenBank/DDBJ databases">
        <title>The Genome Sequence of Capronia coronata CBS 617.96.</title>
        <authorList>
            <consortium name="The Broad Institute Genomics Platform"/>
            <person name="Cuomo C."/>
            <person name="de Hoog S."/>
            <person name="Gorbushina A."/>
            <person name="Walker B."/>
            <person name="Young S.K."/>
            <person name="Zeng Q."/>
            <person name="Gargeya S."/>
            <person name="Fitzgerald M."/>
            <person name="Haas B."/>
            <person name="Abouelleil A."/>
            <person name="Allen A.W."/>
            <person name="Alvarado L."/>
            <person name="Arachchi H.M."/>
            <person name="Berlin A.M."/>
            <person name="Chapman S.B."/>
            <person name="Gainer-Dewar J."/>
            <person name="Goldberg J."/>
            <person name="Griggs A."/>
            <person name="Gujja S."/>
            <person name="Hansen M."/>
            <person name="Howarth C."/>
            <person name="Imamovic A."/>
            <person name="Ireland A."/>
            <person name="Larimer J."/>
            <person name="McCowan C."/>
            <person name="Murphy C."/>
            <person name="Pearson M."/>
            <person name="Poon T.W."/>
            <person name="Priest M."/>
            <person name="Roberts A."/>
            <person name="Saif S."/>
            <person name="Shea T."/>
            <person name="Sisk P."/>
            <person name="Sykes S."/>
            <person name="Wortman J."/>
            <person name="Nusbaum C."/>
            <person name="Birren B."/>
        </authorList>
    </citation>
    <scope>NUCLEOTIDE SEQUENCE [LARGE SCALE GENOMIC DNA]</scope>
    <source>
        <strain evidence="2 3">CBS 617.96</strain>
    </source>
</reference>
<organism evidence="2 3">
    <name type="scientific">Capronia coronata CBS 617.96</name>
    <dbReference type="NCBI Taxonomy" id="1182541"/>
    <lineage>
        <taxon>Eukaryota</taxon>
        <taxon>Fungi</taxon>
        <taxon>Dikarya</taxon>
        <taxon>Ascomycota</taxon>
        <taxon>Pezizomycotina</taxon>
        <taxon>Eurotiomycetes</taxon>
        <taxon>Chaetothyriomycetidae</taxon>
        <taxon>Chaetothyriales</taxon>
        <taxon>Herpotrichiellaceae</taxon>
        <taxon>Capronia</taxon>
    </lineage>
</organism>
<feature type="region of interest" description="Disordered" evidence="1">
    <location>
        <begin position="679"/>
        <end position="758"/>
    </location>
</feature>
<sequence length="758" mass="82675">MSAIPSFAFQNMDSSLLDDTMDVASSPFRQPDDLDVELESVREPSIIESLHDDMIDDAVDPAETGSDMMQDQIEEILPDDDMIDDENTAAIPETRDEDFNMDAFADGPRVDEDEDILYEDDEDLELPAEQREGSAELKAQQEIQSYQEAEVEVILDDVEEQHDEENSHNLATNEAEAATRTESSDDIEDPGQVSTTAATTTENPGTDVSQAEAPDGSLSDKQTSEEVRPETSVDQAQEVQVGESYVVSENVEQGLDDAETTEQTRTYDTGDDPVNADLQQQDTEPPAGTQKDTAKAIHPVTLLYLDEEMSLFPPMIGDESSVYFLADSSLAFEPLDKLLAACREILTGTLDHHDELVLDITSLGLHICEDSKHAAQITLSQILDVYLQLCRNDEGQEIHPLYCHLSSRVSLASQYAYLVSSCTEGRTFSEIAADHIDTPEPEEEHTDAAGNPQEQQGEQEGYGNQDASLEEHSNEYVPDEQPTASEPEIDARFDATAAERTDIGETVNESTGQGIDTAPSGEISQEHAEEADPSGQETEQAAADITAQTHDEGDGQMEDDGKPLQASGRERESYLETADLLEAQEHETNSSHTLEADTAGDETDYADVDADGLGTLDSFDESFEQAEDLFEHDKDVERADEDDLGSYSDEELFAQEAGVQEEALHADAAVVDEGDYSTLPVANEYNQPDNHAIPQADENAQSALNGPGATSGGVPEPVSLASSPVTPSKANNAKRKVDDDELDLLDLDTPEPKRRRPS</sequence>
<dbReference type="eggNOG" id="ENOG502SG4F">
    <property type="taxonomic scope" value="Eukaryota"/>
</dbReference>
<evidence type="ECO:0000256" key="1">
    <source>
        <dbReference type="SAM" id="MobiDB-lite"/>
    </source>
</evidence>